<accession>A0A0S4N5V1</accession>
<evidence type="ECO:0000313" key="5">
    <source>
        <dbReference type="EMBL" id="CUS94509.1"/>
    </source>
</evidence>
<accession>A0A0P1LRT1</accession>
<dbReference type="GO" id="GO:0016485">
    <property type="term" value="P:protein processing"/>
    <property type="evidence" value="ECO:0007669"/>
    <property type="project" value="TreeGrafter"/>
</dbReference>
<reference evidence="6 7" key="2">
    <citation type="submission" date="2015-11" db="EMBL/GenBank/DDBJ databases">
        <authorList>
            <person name="Zhang Y."/>
            <person name="Guo Z."/>
        </authorList>
    </citation>
    <scope>NUCLEOTIDE SEQUENCE [LARGE SCALE GENOMIC DNA]</scope>
    <source>
        <strain evidence="6">JGI-4</strain>
    </source>
</reference>
<dbReference type="Proteomes" id="UP000182200">
    <property type="component" value="Unassembled WGS sequence"/>
</dbReference>
<organism evidence="6 7">
    <name type="scientific">Candidatus Kryptonium thompsonii</name>
    <dbReference type="NCBI Taxonomy" id="1633631"/>
    <lineage>
        <taxon>Bacteria</taxon>
        <taxon>Pseudomonadati</taxon>
        <taxon>Candidatus Kryptoniota</taxon>
        <taxon>Candidatus Kryptonium</taxon>
    </lineage>
</organism>
<accession>A0A0N7MTE4</accession>
<reference evidence="5 8" key="1">
    <citation type="submission" date="2015-11" db="EMBL/GenBank/DDBJ databases">
        <authorList>
            <person name="Varghese N."/>
        </authorList>
    </citation>
    <scope>NUCLEOTIDE SEQUENCE [LARGE SCALE GENOMIC DNA]</scope>
    <source>
        <strain evidence="5 8">JGI-8</strain>
    </source>
</reference>
<sequence length="155" mass="17279">MKGNREKNFLIVGVGNVFRGDDAVGILIARFLKRCFKENVKIIGVETSFDELIQFFGDYDLIIFIDAIKSGEKPGKIYRLKFGVDKIPAQLEFFSTHSVGLIEYIEIAKALGKLPKELIIYGIVGKDFDVGSSISSEVRVSCKEIIREILSEIGA</sequence>
<evidence type="ECO:0000313" key="8">
    <source>
        <dbReference type="Proteomes" id="UP000182200"/>
    </source>
</evidence>
<dbReference type="InterPro" id="IPR000671">
    <property type="entry name" value="Peptidase_A31"/>
</dbReference>
<dbReference type="Gene3D" id="3.40.50.1450">
    <property type="entry name" value="HybD-like"/>
    <property type="match status" value="1"/>
</dbReference>
<accession>A0A0P1P8A5</accession>
<accession>A0A0P1M9G9</accession>
<accession>A0A0P1P0D1</accession>
<keyword evidence="2 6" id="KW-0645">Protease</keyword>
<dbReference type="EMBL" id="FAOP01000005">
    <property type="protein sequence ID" value="CUU06120.1"/>
    <property type="molecule type" value="Genomic_DNA"/>
</dbReference>
<proteinExistence type="inferred from homology"/>
<accession>A0A0P1MHE1</accession>
<evidence type="ECO:0000256" key="4">
    <source>
        <dbReference type="ARBA" id="ARBA00022801"/>
    </source>
</evidence>
<dbReference type="EMBL" id="CZVI01000050">
    <property type="protein sequence ID" value="CUS94509.1"/>
    <property type="molecule type" value="Genomic_DNA"/>
</dbReference>
<protein>
    <submittedName>
        <fullName evidence="6">Hydrogenase maturation protease</fullName>
    </submittedName>
</protein>
<evidence type="ECO:0000313" key="7">
    <source>
        <dbReference type="Proteomes" id="UP000182011"/>
    </source>
</evidence>
<dbReference type="InterPro" id="IPR023430">
    <property type="entry name" value="Pept_HybD-like_dom_sf"/>
</dbReference>
<dbReference type="PANTHER" id="PTHR30302:SF1">
    <property type="entry name" value="HYDROGENASE 2 MATURATION PROTEASE"/>
    <property type="match status" value="1"/>
</dbReference>
<dbReference type="Proteomes" id="UP000182011">
    <property type="component" value="Unassembled WGS sequence"/>
</dbReference>
<keyword evidence="8" id="KW-1185">Reference proteome</keyword>
<dbReference type="GO" id="GO:0008047">
    <property type="term" value="F:enzyme activator activity"/>
    <property type="evidence" value="ECO:0007669"/>
    <property type="project" value="InterPro"/>
</dbReference>
<dbReference type="PANTHER" id="PTHR30302">
    <property type="entry name" value="HYDROGENASE 1 MATURATION PROTEASE"/>
    <property type="match status" value="1"/>
</dbReference>
<dbReference type="AlphaFoldDB" id="A0A0P1LGQ8"/>
<dbReference type="Pfam" id="PF01750">
    <property type="entry name" value="HycI"/>
    <property type="match status" value="1"/>
</dbReference>
<dbReference type="CDD" id="cd00518">
    <property type="entry name" value="H2MP"/>
    <property type="match status" value="1"/>
</dbReference>
<dbReference type="RefSeq" id="WP_047134724.1">
    <property type="nucleotide sequence ID" value="NZ_CZVI01000050.1"/>
</dbReference>
<accession>A0A0P1LGQ8</accession>
<keyword evidence="4" id="KW-0378">Hydrolase</keyword>
<keyword evidence="3" id="KW-0064">Aspartyl protease</keyword>
<dbReference type="OrthoDB" id="9794619at2"/>
<evidence type="ECO:0000256" key="2">
    <source>
        <dbReference type="ARBA" id="ARBA00022670"/>
    </source>
</evidence>
<evidence type="ECO:0000256" key="1">
    <source>
        <dbReference type="ARBA" id="ARBA00006814"/>
    </source>
</evidence>
<comment type="similarity">
    <text evidence="1">Belongs to the peptidase A31 family.</text>
</comment>
<accession>A0A0P1LQN1</accession>
<dbReference type="SUPFAM" id="SSF53163">
    <property type="entry name" value="HybD-like"/>
    <property type="match status" value="1"/>
</dbReference>
<dbReference type="NCBIfam" id="TIGR00072">
    <property type="entry name" value="hydrog_prot"/>
    <property type="match status" value="1"/>
</dbReference>
<dbReference type="STRING" id="1633631.GCA_001442925_01435"/>
<evidence type="ECO:0000313" key="6">
    <source>
        <dbReference type="EMBL" id="CUU06120.1"/>
    </source>
</evidence>
<name>A0A0P1LGQ8_9BACT</name>
<evidence type="ECO:0000256" key="3">
    <source>
        <dbReference type="ARBA" id="ARBA00022750"/>
    </source>
</evidence>
<gene>
    <name evidence="6" type="ORF">JGI4_01440</name>
    <name evidence="5" type="ORF">JGI8_01999</name>
</gene>
<accession>A0A0P1LVX1</accession>
<dbReference type="GO" id="GO:0004190">
    <property type="term" value="F:aspartic-type endopeptidase activity"/>
    <property type="evidence" value="ECO:0007669"/>
    <property type="project" value="UniProtKB-KW"/>
</dbReference>